<gene>
    <name evidence="2" type="ORF">MNBD_NITROSPINAE03-1032</name>
</gene>
<dbReference type="PROSITE" id="PS51832">
    <property type="entry name" value="HD_GYP"/>
    <property type="match status" value="1"/>
</dbReference>
<dbReference type="Pfam" id="PF11871">
    <property type="entry name" value="DUF3391"/>
    <property type="match status" value="1"/>
</dbReference>
<name>A0A3B1CK85_9ZZZZ</name>
<reference evidence="2" key="1">
    <citation type="submission" date="2018-06" db="EMBL/GenBank/DDBJ databases">
        <authorList>
            <person name="Zhirakovskaya E."/>
        </authorList>
    </citation>
    <scope>NUCLEOTIDE SEQUENCE</scope>
</reference>
<dbReference type="InterPro" id="IPR037522">
    <property type="entry name" value="HD_GYP_dom"/>
</dbReference>
<dbReference type="AlphaFoldDB" id="A0A3B1CK85"/>
<organism evidence="2">
    <name type="scientific">hydrothermal vent metagenome</name>
    <dbReference type="NCBI Taxonomy" id="652676"/>
    <lineage>
        <taxon>unclassified sequences</taxon>
        <taxon>metagenomes</taxon>
        <taxon>ecological metagenomes</taxon>
    </lineage>
</organism>
<dbReference type="SUPFAM" id="SSF109604">
    <property type="entry name" value="HD-domain/PDEase-like"/>
    <property type="match status" value="1"/>
</dbReference>
<dbReference type="InterPro" id="IPR003607">
    <property type="entry name" value="HD/PDEase_dom"/>
</dbReference>
<proteinExistence type="predicted"/>
<evidence type="ECO:0000259" key="1">
    <source>
        <dbReference type="PROSITE" id="PS51832"/>
    </source>
</evidence>
<dbReference type="InterPro" id="IPR006675">
    <property type="entry name" value="HDIG_dom"/>
</dbReference>
<evidence type="ECO:0000313" key="2">
    <source>
        <dbReference type="EMBL" id="VAX24404.1"/>
    </source>
</evidence>
<dbReference type="PANTHER" id="PTHR43155:SF2">
    <property type="entry name" value="CYCLIC DI-GMP PHOSPHODIESTERASE PA4108"/>
    <property type="match status" value="1"/>
</dbReference>
<sequence>MALKKIKTSDLKVGMYVNKVHSSWLSAPLAMKNFMVQSPKTLKNLLDYEIQFVSIDTIKGRDVGEAKEAVNEEIKMSLDNTFAASLNEFRINRPVPVDFYFPGSKGALEHILKKELPLRDDVVELFEERGVRAVRIPEDQKSAYDRYRLEIENEDEQRKKQGFDGKFIDPEKVRREFDFIADYYAINARSLVPGVKLTFDIYERFKETPEIAIRKEDRAGSESIDRWLKDDTNILIKKDHKEAYQTYLIDNTRNSKDERVKASFIRENAKLLVENLIKNPRSGKLMAQTKNAVSDLTQSVIDHPATFYSMMRINNHDYYTYTHSVNVSTMSLALALALGMNDKKDLSDLGLGSIVHDLGKSKVDNSLINKPGKLTDKEFVKMKDHVTLGVELLKENKAITERMIIPAAQHHEKLSGRGYPNGLAGDQMHLFGRISSLIDIYDALTTERSYKKAFMPFDALAILFKGQDDYDMEILQTLVKMLKEQET</sequence>
<accession>A0A3B1CK85</accession>
<dbReference type="Gene3D" id="1.10.3210.10">
    <property type="entry name" value="Hypothetical protein af1432"/>
    <property type="match status" value="1"/>
</dbReference>
<keyword evidence="2" id="KW-0378">Hydrolase</keyword>
<feature type="domain" description="HD-GYP" evidence="1">
    <location>
        <begin position="298"/>
        <end position="487"/>
    </location>
</feature>
<dbReference type="InterPro" id="IPR021812">
    <property type="entry name" value="DUF3391"/>
</dbReference>
<dbReference type="NCBIfam" id="TIGR00277">
    <property type="entry name" value="HDIG"/>
    <property type="match status" value="1"/>
</dbReference>
<dbReference type="GO" id="GO:0016787">
    <property type="term" value="F:hydrolase activity"/>
    <property type="evidence" value="ECO:0007669"/>
    <property type="project" value="UniProtKB-KW"/>
</dbReference>
<dbReference type="CDD" id="cd00077">
    <property type="entry name" value="HDc"/>
    <property type="match status" value="1"/>
</dbReference>
<dbReference type="SMART" id="SM00471">
    <property type="entry name" value="HDc"/>
    <property type="match status" value="1"/>
</dbReference>
<protein>
    <submittedName>
        <fullName evidence="2">Metal-dependent phosphohydrolase, HD subdomain</fullName>
    </submittedName>
</protein>
<dbReference type="PANTHER" id="PTHR43155">
    <property type="entry name" value="CYCLIC DI-GMP PHOSPHODIESTERASE PA4108-RELATED"/>
    <property type="match status" value="1"/>
</dbReference>
<dbReference type="EMBL" id="UOGB01000295">
    <property type="protein sequence ID" value="VAX24404.1"/>
    <property type="molecule type" value="Genomic_DNA"/>
</dbReference>
<dbReference type="Pfam" id="PF13487">
    <property type="entry name" value="HD_5"/>
    <property type="match status" value="1"/>
</dbReference>